<evidence type="ECO:0000256" key="3">
    <source>
        <dbReference type="ARBA" id="ARBA00022771"/>
    </source>
</evidence>
<feature type="domain" description="C2H2-type" evidence="8">
    <location>
        <begin position="243"/>
        <end position="271"/>
    </location>
</feature>
<evidence type="ECO:0000256" key="6">
    <source>
        <dbReference type="PROSITE-ProRule" id="PRU00042"/>
    </source>
</evidence>
<feature type="domain" description="C2H2-type" evidence="8">
    <location>
        <begin position="192"/>
        <end position="221"/>
    </location>
</feature>
<feature type="compositionally biased region" description="Polar residues" evidence="7">
    <location>
        <begin position="247"/>
        <end position="258"/>
    </location>
</feature>
<feature type="region of interest" description="Disordered" evidence="7">
    <location>
        <begin position="433"/>
        <end position="477"/>
    </location>
</feature>
<organism evidence="9 10">
    <name type="scientific">Porites evermanni</name>
    <dbReference type="NCBI Taxonomy" id="104178"/>
    <lineage>
        <taxon>Eukaryota</taxon>
        <taxon>Metazoa</taxon>
        <taxon>Cnidaria</taxon>
        <taxon>Anthozoa</taxon>
        <taxon>Hexacorallia</taxon>
        <taxon>Scleractinia</taxon>
        <taxon>Fungiina</taxon>
        <taxon>Poritidae</taxon>
        <taxon>Porites</taxon>
    </lineage>
</organism>
<reference evidence="9 10" key="1">
    <citation type="submission" date="2022-05" db="EMBL/GenBank/DDBJ databases">
        <authorList>
            <consortium name="Genoscope - CEA"/>
            <person name="William W."/>
        </authorList>
    </citation>
    <scope>NUCLEOTIDE SEQUENCE [LARGE SCALE GENOMIC DNA]</scope>
</reference>
<evidence type="ECO:0000313" key="9">
    <source>
        <dbReference type="EMBL" id="CAH3194151.1"/>
    </source>
</evidence>
<keyword evidence="4" id="KW-0862">Zinc</keyword>
<feature type="compositionally biased region" description="Low complexity" evidence="7">
    <location>
        <begin position="67"/>
        <end position="79"/>
    </location>
</feature>
<feature type="domain" description="C2H2-type" evidence="8">
    <location>
        <begin position="295"/>
        <end position="322"/>
    </location>
</feature>
<evidence type="ECO:0000256" key="7">
    <source>
        <dbReference type="SAM" id="MobiDB-lite"/>
    </source>
</evidence>
<sequence>MADTAQSAADHRGLKLKSIIQKLSEHCDIKNPEDLETVDDKETMLQKKRGSKRKRQMTSETDVLAVNASRLNSSTSKSNSEVERNCNSRESNKQTEDASKEPLELPRERISARIRSLKSKKVAYEEDWVDPDQIRLSGKKIPVQSRKDSSANDNAKSVNPKRKRRKKKTVQSVEEYVDEAPVILVGNLVGLRQCCLCAVMFVEKEQLINHMKAVHHLGDKLNVKKDPLETPQNMEKIRDEKPHRCSQCDSSFRKSSGLKQHVTRQHSQNTPQKTNQSQVNQDSNKKGANNGDRPYSCQVCGKAFKRKHHLQEHSYIHSDDKPYKCDTCSKTFNQRICLTKHLPCREHEKQQRKPSSTNAINSGVGSPQKQATDKCSDVKILAVTGTEKESVCSVAKGALSNHNSHLDHTKTSPIPCEINGNECDDSKKLVEEESHGKHTKSVSLSVTSSASTTTAVRNVTETPREGTEENQNIGTAK</sequence>
<dbReference type="PROSITE" id="PS50157">
    <property type="entry name" value="ZINC_FINGER_C2H2_2"/>
    <property type="match status" value="4"/>
</dbReference>
<dbReference type="InterPro" id="IPR050527">
    <property type="entry name" value="Snail/Krueppel_Znf"/>
</dbReference>
<feature type="region of interest" description="Disordered" evidence="7">
    <location>
        <begin position="347"/>
        <end position="371"/>
    </location>
</feature>
<comment type="caution">
    <text evidence="9">The sequence shown here is derived from an EMBL/GenBank/DDBJ whole genome shotgun (WGS) entry which is preliminary data.</text>
</comment>
<gene>
    <name evidence="9" type="ORF">PEVE_00027259</name>
</gene>
<dbReference type="InterPro" id="IPR013087">
    <property type="entry name" value="Znf_C2H2_type"/>
</dbReference>
<dbReference type="Pfam" id="PF00096">
    <property type="entry name" value="zf-C2H2"/>
    <property type="match status" value="1"/>
</dbReference>
<evidence type="ECO:0000313" key="10">
    <source>
        <dbReference type="Proteomes" id="UP001159427"/>
    </source>
</evidence>
<evidence type="ECO:0000256" key="1">
    <source>
        <dbReference type="ARBA" id="ARBA00022723"/>
    </source>
</evidence>
<keyword evidence="2" id="KW-0677">Repeat</keyword>
<feature type="compositionally biased region" description="Basic and acidic residues" evidence="7">
    <location>
        <begin position="80"/>
        <end position="104"/>
    </location>
</feature>
<dbReference type="SMART" id="SM00355">
    <property type="entry name" value="ZnF_C2H2"/>
    <property type="match status" value="4"/>
</dbReference>
<feature type="compositionally biased region" description="Polar residues" evidence="7">
    <location>
        <begin position="353"/>
        <end position="370"/>
    </location>
</feature>
<feature type="compositionally biased region" description="Low complexity" evidence="7">
    <location>
        <begin position="441"/>
        <end position="460"/>
    </location>
</feature>
<feature type="compositionally biased region" description="Basic and acidic residues" evidence="7">
    <location>
        <begin position="34"/>
        <end position="45"/>
    </location>
</feature>
<dbReference type="PANTHER" id="PTHR24388:SF104">
    <property type="entry name" value="AT-RICH BINDING PROTEIN-RELATED"/>
    <property type="match status" value="1"/>
</dbReference>
<feature type="region of interest" description="Disordered" evidence="7">
    <location>
        <begin position="34"/>
        <end position="104"/>
    </location>
</feature>
<name>A0ABN8SS73_9CNID</name>
<keyword evidence="5" id="KW-0539">Nucleus</keyword>
<dbReference type="Gene3D" id="3.30.160.60">
    <property type="entry name" value="Classic Zinc Finger"/>
    <property type="match status" value="3"/>
</dbReference>
<feature type="compositionally biased region" description="Basic residues" evidence="7">
    <location>
        <begin position="159"/>
        <end position="169"/>
    </location>
</feature>
<dbReference type="PANTHER" id="PTHR24388">
    <property type="entry name" value="ZINC FINGER PROTEIN"/>
    <property type="match status" value="1"/>
</dbReference>
<accession>A0ABN8SS73</accession>
<proteinExistence type="predicted"/>
<dbReference type="EMBL" id="CALNXI010003732">
    <property type="protein sequence ID" value="CAH3194151.1"/>
    <property type="molecule type" value="Genomic_DNA"/>
</dbReference>
<feature type="compositionally biased region" description="Basic residues" evidence="7">
    <location>
        <begin position="46"/>
        <end position="56"/>
    </location>
</feature>
<dbReference type="SUPFAM" id="SSF57667">
    <property type="entry name" value="beta-beta-alpha zinc fingers"/>
    <property type="match status" value="2"/>
</dbReference>
<keyword evidence="1" id="KW-0479">Metal-binding</keyword>
<evidence type="ECO:0000256" key="4">
    <source>
        <dbReference type="ARBA" id="ARBA00022833"/>
    </source>
</evidence>
<evidence type="ECO:0000256" key="2">
    <source>
        <dbReference type="ARBA" id="ARBA00022737"/>
    </source>
</evidence>
<feature type="region of interest" description="Disordered" evidence="7">
    <location>
        <begin position="234"/>
        <end position="294"/>
    </location>
</feature>
<dbReference type="InterPro" id="IPR036236">
    <property type="entry name" value="Znf_C2H2_sf"/>
</dbReference>
<feature type="region of interest" description="Disordered" evidence="7">
    <location>
        <begin position="139"/>
        <end position="172"/>
    </location>
</feature>
<evidence type="ECO:0000259" key="8">
    <source>
        <dbReference type="PROSITE" id="PS50157"/>
    </source>
</evidence>
<keyword evidence="3 6" id="KW-0863">Zinc-finger</keyword>
<dbReference type="Proteomes" id="UP001159427">
    <property type="component" value="Unassembled WGS sequence"/>
</dbReference>
<feature type="domain" description="C2H2-type" evidence="8">
    <location>
        <begin position="323"/>
        <end position="352"/>
    </location>
</feature>
<keyword evidence="10" id="KW-1185">Reference proteome</keyword>
<protein>
    <recommendedName>
        <fullName evidence="8">C2H2-type domain-containing protein</fullName>
    </recommendedName>
</protein>
<dbReference type="PROSITE" id="PS00028">
    <property type="entry name" value="ZINC_FINGER_C2H2_1"/>
    <property type="match status" value="4"/>
</dbReference>
<evidence type="ECO:0000256" key="5">
    <source>
        <dbReference type="ARBA" id="ARBA00023242"/>
    </source>
</evidence>
<feature type="compositionally biased region" description="Polar residues" evidence="7">
    <location>
        <begin position="265"/>
        <end position="282"/>
    </location>
</feature>